<evidence type="ECO:0000313" key="2">
    <source>
        <dbReference type="Proteomes" id="UP001286313"/>
    </source>
</evidence>
<gene>
    <name evidence="1" type="ORF">Pcinc_013477</name>
</gene>
<dbReference type="EMBL" id="JAWQEG010001131">
    <property type="protein sequence ID" value="KAK3882122.1"/>
    <property type="molecule type" value="Genomic_DNA"/>
</dbReference>
<dbReference type="Proteomes" id="UP001286313">
    <property type="component" value="Unassembled WGS sequence"/>
</dbReference>
<organism evidence="1 2">
    <name type="scientific">Petrolisthes cinctipes</name>
    <name type="common">Flat porcelain crab</name>
    <dbReference type="NCBI Taxonomy" id="88211"/>
    <lineage>
        <taxon>Eukaryota</taxon>
        <taxon>Metazoa</taxon>
        <taxon>Ecdysozoa</taxon>
        <taxon>Arthropoda</taxon>
        <taxon>Crustacea</taxon>
        <taxon>Multicrustacea</taxon>
        <taxon>Malacostraca</taxon>
        <taxon>Eumalacostraca</taxon>
        <taxon>Eucarida</taxon>
        <taxon>Decapoda</taxon>
        <taxon>Pleocyemata</taxon>
        <taxon>Anomura</taxon>
        <taxon>Galatheoidea</taxon>
        <taxon>Porcellanidae</taxon>
        <taxon>Petrolisthes</taxon>
    </lineage>
</organism>
<proteinExistence type="predicted"/>
<name>A0AAE1FZQ1_PETCI</name>
<protein>
    <submittedName>
        <fullName evidence="1">Uncharacterized protein</fullName>
    </submittedName>
</protein>
<dbReference type="AlphaFoldDB" id="A0AAE1FZQ1"/>
<keyword evidence="2" id="KW-1185">Reference proteome</keyword>
<sequence>MLYLRCFSQNRRRIQKVQNTVGAELRKNRGASFCKICSVFLTHHKKIQPLLKLRLLEELKNMNFIVPTHHKKIQPLLKLLLLEELNHLNFIVPSQLPSYSCYTSHYFLHPTWYWEGIGT</sequence>
<accession>A0AAE1FZQ1</accession>
<reference evidence="1" key="1">
    <citation type="submission" date="2023-10" db="EMBL/GenBank/DDBJ databases">
        <title>Genome assemblies of two species of porcelain crab, Petrolisthes cinctipes and Petrolisthes manimaculis (Anomura: Porcellanidae).</title>
        <authorList>
            <person name="Angst P."/>
        </authorList>
    </citation>
    <scope>NUCLEOTIDE SEQUENCE</scope>
    <source>
        <strain evidence="1">PB745_01</strain>
        <tissue evidence="1">Gill</tissue>
    </source>
</reference>
<evidence type="ECO:0000313" key="1">
    <source>
        <dbReference type="EMBL" id="KAK3882122.1"/>
    </source>
</evidence>
<comment type="caution">
    <text evidence="1">The sequence shown here is derived from an EMBL/GenBank/DDBJ whole genome shotgun (WGS) entry which is preliminary data.</text>
</comment>